<keyword evidence="2" id="KW-0472">Membrane</keyword>
<feature type="transmembrane region" description="Helical" evidence="2">
    <location>
        <begin position="75"/>
        <end position="95"/>
    </location>
</feature>
<keyword evidence="2" id="KW-0812">Transmembrane</keyword>
<gene>
    <name evidence="3" type="ORF">ODALV1_LOCUS2860</name>
</gene>
<keyword evidence="4" id="KW-1185">Reference proteome</keyword>
<evidence type="ECO:0000313" key="3">
    <source>
        <dbReference type="EMBL" id="CAL8074347.1"/>
    </source>
</evidence>
<evidence type="ECO:0000256" key="1">
    <source>
        <dbReference type="SAM" id="MobiDB-lite"/>
    </source>
</evidence>
<name>A0ABP1PUB9_9HEXA</name>
<feature type="compositionally biased region" description="Acidic residues" evidence="1">
    <location>
        <begin position="102"/>
        <end position="115"/>
    </location>
</feature>
<keyword evidence="2" id="KW-1133">Transmembrane helix</keyword>
<accession>A0ABP1PUB9</accession>
<reference evidence="3 4" key="1">
    <citation type="submission" date="2024-08" db="EMBL/GenBank/DDBJ databases">
        <authorList>
            <person name="Cucini C."/>
            <person name="Frati F."/>
        </authorList>
    </citation>
    <scope>NUCLEOTIDE SEQUENCE [LARGE SCALE GENOMIC DNA]</scope>
</reference>
<organism evidence="3 4">
    <name type="scientific">Orchesella dallaii</name>
    <dbReference type="NCBI Taxonomy" id="48710"/>
    <lineage>
        <taxon>Eukaryota</taxon>
        <taxon>Metazoa</taxon>
        <taxon>Ecdysozoa</taxon>
        <taxon>Arthropoda</taxon>
        <taxon>Hexapoda</taxon>
        <taxon>Collembola</taxon>
        <taxon>Entomobryomorpha</taxon>
        <taxon>Entomobryoidea</taxon>
        <taxon>Orchesellidae</taxon>
        <taxon>Orchesellinae</taxon>
        <taxon>Orchesella</taxon>
    </lineage>
</organism>
<dbReference type="EMBL" id="CAXLJM020000007">
    <property type="protein sequence ID" value="CAL8074347.1"/>
    <property type="molecule type" value="Genomic_DNA"/>
</dbReference>
<evidence type="ECO:0000256" key="2">
    <source>
        <dbReference type="SAM" id="Phobius"/>
    </source>
</evidence>
<evidence type="ECO:0000313" key="4">
    <source>
        <dbReference type="Proteomes" id="UP001642540"/>
    </source>
</evidence>
<feature type="compositionally biased region" description="Polar residues" evidence="1">
    <location>
        <begin position="118"/>
        <end position="127"/>
    </location>
</feature>
<proteinExistence type="predicted"/>
<dbReference type="Proteomes" id="UP001642540">
    <property type="component" value="Unassembled WGS sequence"/>
</dbReference>
<comment type="caution">
    <text evidence="3">The sequence shown here is derived from an EMBL/GenBank/DDBJ whole genome shotgun (WGS) entry which is preliminary data.</text>
</comment>
<feature type="region of interest" description="Disordered" evidence="1">
    <location>
        <begin position="97"/>
        <end position="130"/>
    </location>
</feature>
<sequence length="433" mass="46737">MEREWDRDRSRHVAELKIRARVRPISSTFICTILLHSNLINHIVQTQTQEIRVKECTSSFASSAVFGEKNKMTNLWILSGVLLCILISGVCSYPSPLQKNSEDDEDEVDSDEEDTDNVRNAVTNSLGNGAGNLTDAELAEKASKFLAQYIAKTGGDTTGGLPLLQVPNQNRTIIIALVDGNSNNVSQLEQNPTREPFLSPDAYPFLFPTASGPELVGDLGIHRQRQRVTPSPVHVAPTSLPFYVAPTNLPSYLAATSPPIYAVPNPALPLFPTAPSVTPASENQVGVDNIEDAILEALLVAQDTSTLPSISPAQVQQIQQFQLPTGAFNPIYNLSALGLFPNNQSFLPTNPGFQAFLLNPYIPPAPTQSVPTGANPQLFAIANLFGSLAQGNLVGVVQNSLKLAGTGVLHNIANSVNCQLFQHCDSRLPIFKI</sequence>
<protein>
    <submittedName>
        <fullName evidence="3">Uncharacterized protein</fullName>
    </submittedName>
</protein>